<dbReference type="Pfam" id="PF13087">
    <property type="entry name" value="AAA_12"/>
    <property type="match status" value="1"/>
</dbReference>
<dbReference type="PANTHER" id="PTHR21529:SF4">
    <property type="entry name" value="TPR AND ANKYRIN REPEAT-CONTAINING PROTEIN 1"/>
    <property type="match status" value="1"/>
</dbReference>
<evidence type="ECO:0000256" key="1">
    <source>
        <dbReference type="ARBA" id="ARBA00022741"/>
    </source>
</evidence>
<evidence type="ECO:0000256" key="3">
    <source>
        <dbReference type="ARBA" id="ARBA00022806"/>
    </source>
</evidence>
<proteinExistence type="predicted"/>
<dbReference type="EMBL" id="JABCRI010000010">
    <property type="protein sequence ID" value="KAF8398790.1"/>
    <property type="molecule type" value="Genomic_DNA"/>
</dbReference>
<protein>
    <recommendedName>
        <fullName evidence="7">UvrD-like helicase ATP-binding domain-containing protein</fullName>
    </recommendedName>
</protein>
<dbReference type="InterPro" id="IPR041677">
    <property type="entry name" value="DNA2/NAM7_AAA_11"/>
</dbReference>
<dbReference type="Gene3D" id="3.40.50.300">
    <property type="entry name" value="P-loop containing nucleotide triphosphate hydrolases"/>
    <property type="match status" value="4"/>
</dbReference>
<evidence type="ECO:0000256" key="6">
    <source>
        <dbReference type="SAM" id="MobiDB-lite"/>
    </source>
</evidence>
<gene>
    <name evidence="8" type="ORF">HHK36_014648</name>
</gene>
<dbReference type="InterPro" id="IPR041679">
    <property type="entry name" value="DNA2/NAM7-like_C"/>
</dbReference>
<dbReference type="InterPro" id="IPR027417">
    <property type="entry name" value="P-loop_NTPase"/>
</dbReference>
<dbReference type="CDD" id="cd18808">
    <property type="entry name" value="SF1_C_Upf1"/>
    <property type="match status" value="1"/>
</dbReference>
<dbReference type="Pfam" id="PF13086">
    <property type="entry name" value="AAA_11"/>
    <property type="match status" value="1"/>
</dbReference>
<dbReference type="PROSITE" id="PS51198">
    <property type="entry name" value="UVRD_HELICASE_ATP_BIND"/>
    <property type="match status" value="1"/>
</dbReference>
<sequence>MWVENIPESFQSVQHYLGSYIVPLMEETRAELASSMDIISMAPFAEEISLVESKPYGSFLYDVKVNSWRNRSGAGRKDLYKPLPGDILVLADVRPEIVSDLQRFGRTWAFGSVTKIPEDEHSPSDSKVDEDDDMPTYFEIKTSKAIEVGKGMQNSLFAFFLINITTNKRIWSALHMLGNSKIIKEILCTDSVVEEICTLCSAVQSDGICERLGARLSSMLNDSQTGAVLDSISTMLCKHKSSVKLIWGPPGTGKTKTVSMLLWTLLRMNCRTLICAPTNVAIAEVASRVKQVKESFLIDPMKDISFCSLGDLLLFGNKDRLKVASELEEIYLDNRVDELVDCFGPRNGWKPCFTSMIDFLEECVPHFHIFLENESSKEKEISMEDETSKEGGISFLEFIRNRYKDITLQLIESVRILCTHISIGFILDHNFKSMISLIDLLVSFGNLLSQEDIVCGELEELFSHLDVVENAYPCFVDTIGFEAVKCSTSTLLFKRRSECLFLLRSLRKSLDDLNFPNFMSKISVREFCFQTASLIFCTASSSFKLHSVVMEPLDLLVIDEASQLKECELLIPLQLSDIRHAILFGDECQLPAMVHSKVSDEAGFGRSLFERLSILGHSKHLLNMQYRMHPSISSFPNSKFYLSQILDAPRVKSKSYERRYLPGPMFGPYSFISISDGKEVLDDVGHSRKNLVEVAVVMRIVQNLFRAWNGSSQKLSIGIISPYTAQVAAIQEKLGQKYEKLGDFVVKVKSIDGFQGGEEDIVIISTVRSNHGGSIGFLSIPQRTNVALTRARHSLWILGNGTTLVKSDSVWEAVVCDAKDRQCFFNADEDKDLAKAILQVLFSDNFRKSFGKLKSNQTQKSVINLLLKLSSGWRPKKRNVGIVCESEQLVKQFKVEGLYLVCTIDIVKYSTYIQVLKVWDILPLEDIPKLVKRLDSISAMYADDYVNRCKVKCLEGGLEVPFTWGSSADIVRYKNLNLTEAGDGSNAIAFDGRSYVENSKVSESLLLMKFYSLSSGVVGHLLSGRDGRELDLPFEVTDQESEIILFPRSTFILGRSGTGKTTVLTMKLFQKEQQHYLSSEGLCDVKSNISNEVSWKEVNENLGETKGTFLRQIFVTVSPKLCSAVKHHISHLKSFSCGENISSENSSIAMHDIDDATEVGDIPDRFIDIPPKSYPLVITFQKFLMMLDGSIGNSYFDKFHDVRELSHGRTGILRSSALQALIRMKEVNYNRFNSFYWPHFNSQHTKKLDPSTVFTEIISHIKGGLRAGEARDGKLSRKDYISLSEGRVSNLIQERRCTVYDIFLDYEKKKLVNGEFDLADLVIDLHRRLRYGSYEGEEMDFVYIDEVQDLTMRQIALFKYICRNFDEGFVFSGDTAQTIARGIDFRFQDIKSLFYKEFLLEIKSDDKGQQRISDIFHLNQNFRTHAGVLKLAQSVIDLLYRFFPLSIDVLSPETSLIYGEAPLLLESGNDENAIITIFGNSGNIGGSMVVGFGAEQVILVRDDCARKEISDHVGKQALVLTIVECKGLEFQDVLLYNFFGTSPLKNQWRVVYDYMKEQNMLDTTAPRSFPSFDKAKHNILCSELKQLYVAITRTRQRLWICENIEEFSRPIFDYWKKLCLVQVRKLDDSLAQAMQVASSKEEWSLRGSKLFNEGNFEMATMCFERAGDTYREKWAKAAGLRAASDRMRGSNSEMSRIVLMEAAEIYETIDRAESAATCFIELKEYKRAGMIYWKKCRDSKLEDAGDCFSLAGCWSLAADVYAKGNYFSKCLSVCTNGKLFDMGLQFIQYWKRNATPAVGMAERSQDLNKIEQDFLEKCALHYHELKDKRTMMKFVKAFNSMDFKRTFLRTWDYLDELLSLEEESGNFMEAATIARLKGDLILEADMLGKAGHFKDASRLILLFVLSNSLWAAGSKGWPLKKFLQKEELLTKAKMVTENKSDVFNESVCMEASILSNQESSLFQMEQHLSASRRIKNLRAEIFSTRKILDVHLKSEPSKYEWEQEVVSDLMKHAEDTITRNRCSVETLNYFWSFWKENIVKIFKYLRSLETQQGNEYISYGEFCLDYLGVRKRENNQNTYYQLLNSDAYWLKGIDDRSLRRNGNLVSMDVRQFVSAAQGYWSSEVLLVGMKVLENLEALLKLSIRNSFSLFCQSKAVLHIFEITKFLRESKFLDQKYHSRALQTFLASSTEQFFDIVFPLDWRKTMAENMIALRGTDLSNDALKEILTENINRKGELTYGQIGRVVMLVFVTGKLTEELYEMIAKRFDVNPPWKAFIDKLKEITGSGFGQVSLVFNLQKALEDTYSANWRKEVDYVSPHCYIYLVERLLFLVSTCQGNFFTIKSSLVEMIIPQDWNVNSSICSVSSGGIHDFIALLVEQFLFNRQETLDWLKKSGITSKDYYPLLVLRLVVIISLVCVNSGKHFVLLSNLLGRNDITSLLPRAFYNTLRGRKNHNFVNVLAEALGTVGNPLVIVNLGNNCPQFVCPDAIFINMKVIQCREDVLRLLFPKNVKNAQGQVGSVKLETTSCIGSLSSDSKDIGKSALHPSCSNLAGMVDQSLKIGNENEDSDLQKSYGHFWETFDPLKSGQDGKYENAINFTSNAPQIKLKVEKSIRIIEAAMIRLDQKNLCDNESGILFADANSMLDELKKLSIALDASDQELENNILTLGELFQTLRERRPRLQPFLDCMFLQNDEVPNASVASGTQSNSIKEEENEDEERSGSKKGKKVATSASNSKKEKETNKGKEISKSKKGKKGKGGRKK</sequence>
<keyword evidence="4 5" id="KW-0067">ATP-binding</keyword>
<feature type="binding site" evidence="5">
    <location>
        <begin position="1054"/>
        <end position="1061"/>
    </location>
    <ligand>
        <name>ATP</name>
        <dbReference type="ChEBI" id="CHEBI:30616"/>
    </ligand>
</feature>
<dbReference type="OrthoDB" id="3156807at2759"/>
<dbReference type="GO" id="GO:0004386">
    <property type="term" value="F:helicase activity"/>
    <property type="evidence" value="ECO:0007669"/>
    <property type="project" value="UniProtKB-UniRule"/>
</dbReference>
<reference evidence="8 9" key="1">
    <citation type="submission" date="2020-04" db="EMBL/GenBank/DDBJ databases">
        <title>Plant Genome Project.</title>
        <authorList>
            <person name="Zhang R.-G."/>
        </authorList>
    </citation>
    <scope>NUCLEOTIDE SEQUENCE [LARGE SCALE GENOMIC DNA]</scope>
    <source>
        <strain evidence="8">YNK0</strain>
        <tissue evidence="8">Leaf</tissue>
    </source>
</reference>
<evidence type="ECO:0000313" key="9">
    <source>
        <dbReference type="Proteomes" id="UP000655225"/>
    </source>
</evidence>
<dbReference type="Proteomes" id="UP000655225">
    <property type="component" value="Unassembled WGS sequence"/>
</dbReference>
<evidence type="ECO:0000256" key="5">
    <source>
        <dbReference type="PROSITE-ProRule" id="PRU00560"/>
    </source>
</evidence>
<evidence type="ECO:0000256" key="4">
    <source>
        <dbReference type="ARBA" id="ARBA00022840"/>
    </source>
</evidence>
<dbReference type="InterPro" id="IPR039904">
    <property type="entry name" value="TRANK1"/>
</dbReference>
<accession>A0A834Z3S5</accession>
<evidence type="ECO:0000256" key="2">
    <source>
        <dbReference type="ARBA" id="ARBA00022801"/>
    </source>
</evidence>
<name>A0A834Z3S5_TETSI</name>
<dbReference type="InterPro" id="IPR045529">
    <property type="entry name" value="DUF6469"/>
</dbReference>
<dbReference type="FunFam" id="3.40.50.300:FF:000326">
    <property type="entry name" value="P-loop containing nucleoside triphosphate hydrolase"/>
    <property type="match status" value="1"/>
</dbReference>
<dbReference type="PANTHER" id="PTHR21529">
    <property type="entry name" value="MAMMARY TURMOR VIRUS RECEPTOR HOMOLOG 1, 2 MTVR1, 2"/>
    <property type="match status" value="1"/>
</dbReference>
<keyword evidence="1 5" id="KW-0547">Nucleotide-binding</keyword>
<evidence type="ECO:0000259" key="7">
    <source>
        <dbReference type="PROSITE" id="PS51198"/>
    </source>
</evidence>
<keyword evidence="9" id="KW-1185">Reference proteome</keyword>
<dbReference type="InterPro" id="IPR047187">
    <property type="entry name" value="SF1_C_Upf1"/>
</dbReference>
<feature type="compositionally biased region" description="Polar residues" evidence="6">
    <location>
        <begin position="2699"/>
        <end position="2708"/>
    </location>
</feature>
<dbReference type="OMA" id="QRRNCIF"/>
<feature type="region of interest" description="Disordered" evidence="6">
    <location>
        <begin position="2698"/>
        <end position="2762"/>
    </location>
</feature>
<organism evidence="8 9">
    <name type="scientific">Tetracentron sinense</name>
    <name type="common">Spur-leaf</name>
    <dbReference type="NCBI Taxonomy" id="13715"/>
    <lineage>
        <taxon>Eukaryota</taxon>
        <taxon>Viridiplantae</taxon>
        <taxon>Streptophyta</taxon>
        <taxon>Embryophyta</taxon>
        <taxon>Tracheophyta</taxon>
        <taxon>Spermatophyta</taxon>
        <taxon>Magnoliopsida</taxon>
        <taxon>Trochodendrales</taxon>
        <taxon>Trochodendraceae</taxon>
        <taxon>Tetracentron</taxon>
    </lineage>
</organism>
<keyword evidence="2 5" id="KW-0378">Hydrolase</keyword>
<feature type="compositionally biased region" description="Basic residues" evidence="6">
    <location>
        <begin position="2750"/>
        <end position="2762"/>
    </location>
</feature>
<dbReference type="SUPFAM" id="SSF52540">
    <property type="entry name" value="P-loop containing nucleoside triphosphate hydrolases"/>
    <property type="match status" value="2"/>
</dbReference>
<dbReference type="Pfam" id="PF20073">
    <property type="entry name" value="DUF6469"/>
    <property type="match status" value="1"/>
</dbReference>
<dbReference type="InterPro" id="IPR014016">
    <property type="entry name" value="UvrD-like_ATP-bd"/>
</dbReference>
<dbReference type="GO" id="GO:0005524">
    <property type="term" value="F:ATP binding"/>
    <property type="evidence" value="ECO:0007669"/>
    <property type="project" value="UniProtKB-UniRule"/>
</dbReference>
<comment type="caution">
    <text evidence="8">The sequence shown here is derived from an EMBL/GenBank/DDBJ whole genome shotgun (WGS) entry which is preliminary data.</text>
</comment>
<keyword evidence="3 5" id="KW-0347">Helicase</keyword>
<evidence type="ECO:0000313" key="8">
    <source>
        <dbReference type="EMBL" id="KAF8398790.1"/>
    </source>
</evidence>
<dbReference type="Pfam" id="PF00580">
    <property type="entry name" value="UvrD-helicase"/>
    <property type="match status" value="1"/>
</dbReference>
<dbReference type="GO" id="GO:0005694">
    <property type="term" value="C:chromosome"/>
    <property type="evidence" value="ECO:0007669"/>
    <property type="project" value="UniProtKB-ARBA"/>
</dbReference>
<feature type="domain" description="UvrD-like helicase ATP-binding" evidence="7">
    <location>
        <begin position="1033"/>
        <end position="1425"/>
    </location>
</feature>
<dbReference type="GO" id="GO:0016787">
    <property type="term" value="F:hydrolase activity"/>
    <property type="evidence" value="ECO:0007669"/>
    <property type="project" value="UniProtKB-UniRule"/>
</dbReference>
<feature type="compositionally biased region" description="Basic and acidic residues" evidence="6">
    <location>
        <begin position="2735"/>
        <end position="2749"/>
    </location>
</feature>